<dbReference type="PANTHER" id="PTHR21576:SF73">
    <property type="entry name" value="F1C9.29 PROTEIN-RELATED"/>
    <property type="match status" value="1"/>
</dbReference>
<feature type="domain" description="NFD4 C-terminal" evidence="7">
    <location>
        <begin position="359"/>
        <end position="521"/>
    </location>
</feature>
<dbReference type="OrthoDB" id="410267at2759"/>
<feature type="transmembrane region" description="Helical" evidence="5">
    <location>
        <begin position="174"/>
        <end position="194"/>
    </location>
</feature>
<evidence type="ECO:0000313" key="8">
    <source>
        <dbReference type="EMBL" id="OEL21073.1"/>
    </source>
</evidence>
<sequence length="595" mass="64330">MVEVGSRVRGFLRNRWLVFVAAMWMQSCAGVGYLFGSLSPVIKSSLGYNQRQVAGLGVAKDLGDSVGFLAGTLCAVLPLWAALLVGAAQNLVGYGWVWLAVTRRIPVPPLWAMCILIFIGNNGETYFNTAALVSCVQNFPKSRGPIVGILKGFAGLSGAILTQIYAMVHSPDDAALIFMVAVGPTMVVIALMFIVRPVGGHRQVRPSDGTSFTFVYSVCLLLAAYLMGVMLLEDLVDLSETVTVLLTIILIIFLLVPIVIPVLLSFFSDDDETLYALLLPSPRKEEASASTSSEEQQEVILSEVEDEKPKDVDLLPASERQKRIAELQARLFQAAAVGAVRVKRRRGPRRGEDFTLMQALIKADFWLLFFSLLLGSGSGLTVIDNLGQMSQSLGYEETHIFVSMISIWNFLGRIGGGYFSEIIVKDYAYPRAIALAIAQVLMAIGHFNFAMAWPGTMYIGTLLVGVGYGAHWAIVPAAASELFGVKNFGALYNFLTVANPAGSLVFSGVIASGIYDAEAAKQAQQRHNSALLAMPGRVATMISEAAPALKCEGAICFFLSSLIMSGFCIIAVVLSLILVYRTKIVYTNLYGKPRT</sequence>
<organism evidence="8 9">
    <name type="scientific">Dichanthelium oligosanthes</name>
    <dbReference type="NCBI Taxonomy" id="888268"/>
    <lineage>
        <taxon>Eukaryota</taxon>
        <taxon>Viridiplantae</taxon>
        <taxon>Streptophyta</taxon>
        <taxon>Embryophyta</taxon>
        <taxon>Tracheophyta</taxon>
        <taxon>Spermatophyta</taxon>
        <taxon>Magnoliopsida</taxon>
        <taxon>Liliopsida</taxon>
        <taxon>Poales</taxon>
        <taxon>Poaceae</taxon>
        <taxon>PACMAD clade</taxon>
        <taxon>Panicoideae</taxon>
        <taxon>Panicodae</taxon>
        <taxon>Paniceae</taxon>
        <taxon>Dichantheliinae</taxon>
        <taxon>Dichanthelium</taxon>
    </lineage>
</organism>
<feature type="transmembrane region" description="Helical" evidence="5">
    <location>
        <begin position="557"/>
        <end position="580"/>
    </location>
</feature>
<evidence type="ECO:0000256" key="1">
    <source>
        <dbReference type="ARBA" id="ARBA00004141"/>
    </source>
</evidence>
<dbReference type="GO" id="GO:0016020">
    <property type="term" value="C:membrane"/>
    <property type="evidence" value="ECO:0007669"/>
    <property type="project" value="UniProtKB-SubCell"/>
</dbReference>
<feature type="transmembrane region" description="Helical" evidence="5">
    <location>
        <begin position="359"/>
        <end position="380"/>
    </location>
</feature>
<dbReference type="STRING" id="888268.A0A1E5V7D6"/>
<evidence type="ECO:0000259" key="6">
    <source>
        <dbReference type="Pfam" id="PF06813"/>
    </source>
</evidence>
<evidence type="ECO:0000259" key="7">
    <source>
        <dbReference type="Pfam" id="PF23262"/>
    </source>
</evidence>
<evidence type="ECO:0000256" key="5">
    <source>
        <dbReference type="SAM" id="Phobius"/>
    </source>
</evidence>
<accession>A0A1E5V7D6</accession>
<evidence type="ECO:0000256" key="4">
    <source>
        <dbReference type="ARBA" id="ARBA00023136"/>
    </source>
</evidence>
<dbReference type="PANTHER" id="PTHR21576">
    <property type="entry name" value="UNCHARACTERIZED NODULIN-LIKE PROTEIN"/>
    <property type="match status" value="1"/>
</dbReference>
<protein>
    <submittedName>
        <fullName evidence="8">Uncharacterized protein</fullName>
    </submittedName>
</protein>
<keyword evidence="2 5" id="KW-0812">Transmembrane</keyword>
<dbReference type="PROSITE" id="PS51257">
    <property type="entry name" value="PROKAR_LIPOPROTEIN"/>
    <property type="match status" value="1"/>
</dbReference>
<comment type="subcellular location">
    <subcellularLocation>
        <location evidence="1">Membrane</location>
        <topology evidence="1">Multi-pass membrane protein</topology>
    </subcellularLocation>
</comment>
<reference evidence="8 9" key="1">
    <citation type="submission" date="2016-09" db="EMBL/GenBank/DDBJ databases">
        <title>The draft genome of Dichanthelium oligosanthes: A C3 panicoid grass species.</title>
        <authorList>
            <person name="Studer A.J."/>
            <person name="Schnable J.C."/>
            <person name="Brutnell T.P."/>
        </authorList>
    </citation>
    <scope>NUCLEOTIDE SEQUENCE [LARGE SCALE GENOMIC DNA]</scope>
    <source>
        <strain evidence="9">cv. Kellogg 1175</strain>
        <tissue evidence="8">Leaf</tissue>
    </source>
</reference>
<feature type="transmembrane region" description="Helical" evidence="5">
    <location>
        <begin position="16"/>
        <end position="36"/>
    </location>
</feature>
<gene>
    <name evidence="8" type="ORF">BAE44_0017908</name>
</gene>
<feature type="transmembrane region" description="Helical" evidence="5">
    <location>
        <begin position="432"/>
        <end position="451"/>
    </location>
</feature>
<feature type="transmembrane region" description="Helical" evidence="5">
    <location>
        <begin position="148"/>
        <end position="168"/>
    </location>
</feature>
<dbReference type="EMBL" id="LWDX02048891">
    <property type="protein sequence ID" value="OEL21073.1"/>
    <property type="molecule type" value="Genomic_DNA"/>
</dbReference>
<feature type="transmembrane region" description="Helical" evidence="5">
    <location>
        <begin position="491"/>
        <end position="515"/>
    </location>
</feature>
<dbReference type="InterPro" id="IPR036259">
    <property type="entry name" value="MFS_trans_sf"/>
</dbReference>
<proteinExistence type="predicted"/>
<keyword evidence="4 5" id="KW-0472">Membrane</keyword>
<comment type="caution">
    <text evidence="8">The sequence shown here is derived from an EMBL/GenBank/DDBJ whole genome shotgun (WGS) entry which is preliminary data.</text>
</comment>
<keyword evidence="3 5" id="KW-1133">Transmembrane helix</keyword>
<dbReference type="Pfam" id="PF23262">
    <property type="entry name" value="NFD4_C"/>
    <property type="match status" value="1"/>
</dbReference>
<dbReference type="Proteomes" id="UP000095767">
    <property type="component" value="Unassembled WGS sequence"/>
</dbReference>
<dbReference type="SUPFAM" id="SSF103473">
    <property type="entry name" value="MFS general substrate transporter"/>
    <property type="match status" value="2"/>
</dbReference>
<dbReference type="InterPro" id="IPR056555">
    <property type="entry name" value="NFD4_C"/>
</dbReference>
<feature type="transmembrane region" description="Helical" evidence="5">
    <location>
        <begin position="214"/>
        <end position="232"/>
    </location>
</feature>
<feature type="transmembrane region" description="Helical" evidence="5">
    <location>
        <begin position="457"/>
        <end position="479"/>
    </location>
</feature>
<feature type="domain" description="Nodulin-like" evidence="6">
    <location>
        <begin position="15"/>
        <end position="262"/>
    </location>
</feature>
<evidence type="ECO:0000256" key="3">
    <source>
        <dbReference type="ARBA" id="ARBA00022989"/>
    </source>
</evidence>
<feature type="transmembrane region" description="Helical" evidence="5">
    <location>
        <begin position="66"/>
        <end position="88"/>
    </location>
</feature>
<evidence type="ECO:0000313" key="9">
    <source>
        <dbReference type="Proteomes" id="UP000095767"/>
    </source>
</evidence>
<keyword evidence="9" id="KW-1185">Reference proteome</keyword>
<dbReference type="AlphaFoldDB" id="A0A1E5V7D6"/>
<dbReference type="InterPro" id="IPR010658">
    <property type="entry name" value="Nodulin-like"/>
</dbReference>
<dbReference type="Gene3D" id="1.20.1250.20">
    <property type="entry name" value="MFS general substrate transporter like domains"/>
    <property type="match status" value="1"/>
</dbReference>
<feature type="transmembrane region" description="Helical" evidence="5">
    <location>
        <begin position="244"/>
        <end position="267"/>
    </location>
</feature>
<evidence type="ECO:0000256" key="2">
    <source>
        <dbReference type="ARBA" id="ARBA00022692"/>
    </source>
</evidence>
<dbReference type="CDD" id="cd17354">
    <property type="entry name" value="MFS_Mch1p_like"/>
    <property type="match status" value="1"/>
</dbReference>
<dbReference type="Pfam" id="PF06813">
    <property type="entry name" value="Nodulin-like"/>
    <property type="match status" value="1"/>
</dbReference>
<name>A0A1E5V7D6_9POAL</name>
<feature type="transmembrane region" description="Helical" evidence="5">
    <location>
        <begin position="400"/>
        <end position="420"/>
    </location>
</feature>